<organism evidence="1 2">
    <name type="scientific">Blautia producta</name>
    <dbReference type="NCBI Taxonomy" id="33035"/>
    <lineage>
        <taxon>Bacteria</taxon>
        <taxon>Bacillati</taxon>
        <taxon>Bacillota</taxon>
        <taxon>Clostridia</taxon>
        <taxon>Lachnospirales</taxon>
        <taxon>Lachnospiraceae</taxon>
        <taxon>Blautia</taxon>
    </lineage>
</organism>
<dbReference type="GeneID" id="75052615"/>
<proteinExistence type="predicted"/>
<name>A0A7G5MPZ9_9FIRM</name>
<dbReference type="AlphaFoldDB" id="A0A7G5MPZ9"/>
<protein>
    <submittedName>
        <fullName evidence="1">Uncharacterized protein</fullName>
    </submittedName>
</protein>
<dbReference type="EMBL" id="CP039126">
    <property type="protein sequence ID" value="QMW76692.1"/>
    <property type="molecule type" value="Genomic_DNA"/>
</dbReference>
<gene>
    <name evidence="1" type="ORF">E5259_03270</name>
</gene>
<accession>A0A7G5MPZ9</accession>
<dbReference type="RefSeq" id="WP_018593244.1">
    <property type="nucleotide sequence ID" value="NZ_AP031416.1"/>
</dbReference>
<reference evidence="1 2" key="1">
    <citation type="submission" date="2019-04" db="EMBL/GenBank/DDBJ databases">
        <authorList>
            <person name="Schori C."/>
            <person name="Ahrens C."/>
        </authorList>
    </citation>
    <scope>NUCLEOTIDE SEQUENCE [LARGE SCALE GENOMIC DNA]</scope>
    <source>
        <strain evidence="1 2">DSM 2950</strain>
    </source>
</reference>
<dbReference type="Proteomes" id="UP000515789">
    <property type="component" value="Chromosome"/>
</dbReference>
<evidence type="ECO:0000313" key="1">
    <source>
        <dbReference type="EMBL" id="QMW76692.1"/>
    </source>
</evidence>
<sequence>MIRQPEKGSRNVTDTFYAAEKRRIDLLNQVLREVELTAQEENTLIWLAGWEDSTVRHIISAFEKAKR</sequence>
<evidence type="ECO:0000313" key="2">
    <source>
        <dbReference type="Proteomes" id="UP000515789"/>
    </source>
</evidence>